<evidence type="ECO:0000313" key="4">
    <source>
        <dbReference type="EMBL" id="OQD89964.1"/>
    </source>
</evidence>
<feature type="compositionally biased region" description="Polar residues" evidence="1">
    <location>
        <begin position="12"/>
        <end position="26"/>
    </location>
</feature>
<gene>
    <name evidence="4" type="ORF">PENANT_c002G06842</name>
</gene>
<dbReference type="InterPro" id="IPR056687">
    <property type="entry name" value="DUF7785"/>
</dbReference>
<protein>
    <submittedName>
        <fullName evidence="4">Uncharacterized protein</fullName>
    </submittedName>
</protein>
<keyword evidence="5" id="KW-1185">Reference proteome</keyword>
<proteinExistence type="predicted"/>
<feature type="domain" description="DUF7785" evidence="2">
    <location>
        <begin position="467"/>
        <end position="566"/>
    </location>
</feature>
<evidence type="ECO:0000259" key="3">
    <source>
        <dbReference type="Pfam" id="PF25289"/>
    </source>
</evidence>
<feature type="compositionally biased region" description="Polar residues" evidence="1">
    <location>
        <begin position="493"/>
        <end position="509"/>
    </location>
</feature>
<dbReference type="STRING" id="416450.A0A1V6QL60"/>
<feature type="compositionally biased region" description="Polar residues" evidence="1">
    <location>
        <begin position="717"/>
        <end position="747"/>
    </location>
</feature>
<feature type="domain" description="DUF7877" evidence="3">
    <location>
        <begin position="50"/>
        <end position="159"/>
    </location>
</feature>
<feature type="region of interest" description="Disordered" evidence="1">
    <location>
        <begin position="591"/>
        <end position="813"/>
    </location>
</feature>
<organism evidence="4 5">
    <name type="scientific">Penicillium antarcticum</name>
    <dbReference type="NCBI Taxonomy" id="416450"/>
    <lineage>
        <taxon>Eukaryota</taxon>
        <taxon>Fungi</taxon>
        <taxon>Dikarya</taxon>
        <taxon>Ascomycota</taxon>
        <taxon>Pezizomycotina</taxon>
        <taxon>Eurotiomycetes</taxon>
        <taxon>Eurotiomycetidae</taxon>
        <taxon>Eurotiales</taxon>
        <taxon>Aspergillaceae</taxon>
        <taxon>Penicillium</taxon>
    </lineage>
</organism>
<evidence type="ECO:0000313" key="5">
    <source>
        <dbReference type="Proteomes" id="UP000191672"/>
    </source>
</evidence>
<dbReference type="OrthoDB" id="5354458at2759"/>
<feature type="compositionally biased region" description="Low complexity" evidence="1">
    <location>
        <begin position="751"/>
        <end position="769"/>
    </location>
</feature>
<sequence length="813" mass="88256">MSADEAGETAAISATNGDSHDTTTMATPGKRKRSAQDDSSSSASRDRANLHETLSSLIRLLLKHDTELQLLSCPFPSSTTKPRTKRAKVSGDQDTSSIQTRVNSDRYSTLQEFLSDIEKASAAVIERNQGQTNGTRDDGAPLTEVVNQIAAFKKHMNSLVGQTFVNQAEIKTEAMEDDDDSSTDLHAINFCTREDKHALTLFGNPAHPRQLFSSLQKSMKVPLQSESGPEKFVEVQEELRETALPNGITTTKVAPFNLAAASQPKRTFGEVFAPRASLPQLEPPRKRSYRSNSVTWIDRFDATFDSKSFLGERSNYCLAPLPSTQWIQYGGITSSPAYWDRVEKQHTDSDIVHKSGDPALWTGIDSSALQGVFSSFAPSFDSSNSIVQRDSKNMVWWGQRGASRLSTLLSIPFDGETKQDDTTAQPGNIGELDESALDEMVKSFNPEDFVQDITQLDVKTEEDPESREIKEMLGDISGLLDTLSSYQRIRNLDQPSSSSTHQESETNGTPAPDSSDLNTPSDAEFSVYETLKSSLVTIIGTLPPYAVAKLDGHQLSELNISQKILIDTPDYNGTMEKDDFTLSQERAAAMMAATAAANRNSTPSSQRPPNYTGSQSSYNQRAFASNARLSQSQPGFQGTPQQVRQPSVPTTYTQAYGAGRPPSTPSQQRPGHPSQYSQSSQGQYQRPAPNGYYAAQQGQSSQGTPQPYTARPGQPGFNATPQGRTSYTPAGSTQPQRVQYPNQTPSQGGFAANSAAAATYARSAAEQAALMDRNKAQLAAQQTRHSPSTPQPQGLESQDGSATPGSRQNGTPA</sequence>
<dbReference type="AlphaFoldDB" id="A0A1V6QL60"/>
<accession>A0A1V6QL60</accession>
<dbReference type="InterPro" id="IPR057199">
    <property type="entry name" value="DUF7877"/>
</dbReference>
<evidence type="ECO:0000256" key="1">
    <source>
        <dbReference type="SAM" id="MobiDB-lite"/>
    </source>
</evidence>
<feature type="region of interest" description="Disordered" evidence="1">
    <location>
        <begin position="74"/>
        <end position="97"/>
    </location>
</feature>
<dbReference type="Pfam" id="PF25009">
    <property type="entry name" value="DUF7785"/>
    <property type="match status" value="1"/>
</dbReference>
<evidence type="ECO:0000259" key="2">
    <source>
        <dbReference type="Pfam" id="PF25009"/>
    </source>
</evidence>
<feature type="compositionally biased region" description="Polar residues" evidence="1">
    <location>
        <begin position="598"/>
        <end position="654"/>
    </location>
</feature>
<feature type="region of interest" description="Disordered" evidence="1">
    <location>
        <begin position="1"/>
        <end position="48"/>
    </location>
</feature>
<reference evidence="5" key="1">
    <citation type="journal article" date="2017" name="Nat. Microbiol.">
        <title>Global analysis of biosynthetic gene clusters reveals vast potential of secondary metabolite production in Penicillium species.</title>
        <authorList>
            <person name="Nielsen J.C."/>
            <person name="Grijseels S."/>
            <person name="Prigent S."/>
            <person name="Ji B."/>
            <person name="Dainat J."/>
            <person name="Nielsen K.F."/>
            <person name="Frisvad J.C."/>
            <person name="Workman M."/>
            <person name="Nielsen J."/>
        </authorList>
    </citation>
    <scope>NUCLEOTIDE SEQUENCE [LARGE SCALE GENOMIC DNA]</scope>
    <source>
        <strain evidence="5">IBT 31811</strain>
    </source>
</reference>
<feature type="compositionally biased region" description="Polar residues" evidence="1">
    <location>
        <begin position="779"/>
        <end position="813"/>
    </location>
</feature>
<comment type="caution">
    <text evidence="4">The sequence shown here is derived from an EMBL/GenBank/DDBJ whole genome shotgun (WGS) entry which is preliminary data.</text>
</comment>
<name>A0A1V6QL60_9EURO</name>
<feature type="region of interest" description="Disordered" evidence="1">
    <location>
        <begin position="493"/>
        <end position="521"/>
    </location>
</feature>
<dbReference type="EMBL" id="MDYN01000002">
    <property type="protein sequence ID" value="OQD89964.1"/>
    <property type="molecule type" value="Genomic_DNA"/>
</dbReference>
<feature type="compositionally biased region" description="Low complexity" evidence="1">
    <location>
        <begin position="674"/>
        <end position="703"/>
    </location>
</feature>
<dbReference type="Pfam" id="PF25289">
    <property type="entry name" value="DUF7877"/>
    <property type="match status" value="1"/>
</dbReference>
<dbReference type="Proteomes" id="UP000191672">
    <property type="component" value="Unassembled WGS sequence"/>
</dbReference>